<evidence type="ECO:0000259" key="1">
    <source>
        <dbReference type="Pfam" id="PF09557"/>
    </source>
</evidence>
<dbReference type="KEGG" id="sva:SVA_2543"/>
<reference evidence="2 3" key="1">
    <citation type="submission" date="2015-08" db="EMBL/GenBank/DDBJ databases">
        <title>Complete genome sequence of Sulfurifustis variabilis.</title>
        <authorList>
            <person name="Miura A."/>
            <person name="Kojima H."/>
            <person name="Fukui M."/>
        </authorList>
    </citation>
    <scope>NUCLEOTIDE SEQUENCE [LARGE SCALE GENOMIC DNA]</scope>
    <source>
        <strain evidence="3">skN76</strain>
    </source>
</reference>
<sequence length="196" mass="22250">MIVVFDKGGLEGWLAEEDELAGQTDAVALLSDGRQVRIPVNLLQPRNASAYDLPLHFSELAPENAAGPEDRVLLPVHEETLEVGKRRVEKRLEIRKTVSERQATVERPVTREEVEIERVRVDRPVDGPVPVRREGETLVIPLLEEEVVTQKRLVLREELRITKRRTRENRTATVALRSEDAVVTRTDPGDSTKEDR</sequence>
<evidence type="ECO:0000313" key="2">
    <source>
        <dbReference type="EMBL" id="BAU49091.1"/>
    </source>
</evidence>
<name>A0A1B4VCD5_9GAMM</name>
<dbReference type="PANTHER" id="PTHR38463">
    <property type="entry name" value="STRESS RESPONSE PROTEIN YSNF"/>
    <property type="match status" value="1"/>
</dbReference>
<keyword evidence="3" id="KW-1185">Reference proteome</keyword>
<dbReference type="AlphaFoldDB" id="A0A1B4VCD5"/>
<evidence type="ECO:0000313" key="3">
    <source>
        <dbReference type="Proteomes" id="UP000218899"/>
    </source>
</evidence>
<accession>A0A1B4VCD5</accession>
<dbReference type="InterPro" id="IPR052967">
    <property type="entry name" value="Stress_Response_Assoc"/>
</dbReference>
<dbReference type="InterPro" id="IPR019060">
    <property type="entry name" value="DUF2382"/>
</dbReference>
<dbReference type="EMBL" id="AP014936">
    <property type="protein sequence ID" value="BAU49091.1"/>
    <property type="molecule type" value="Genomic_DNA"/>
</dbReference>
<feature type="domain" description="DUF2382" evidence="1">
    <location>
        <begin position="74"/>
        <end position="183"/>
    </location>
</feature>
<dbReference type="RefSeq" id="WP_096461542.1">
    <property type="nucleotide sequence ID" value="NZ_AP014936.1"/>
</dbReference>
<dbReference type="PANTHER" id="PTHR38463:SF1">
    <property type="entry name" value="STRESS RESPONSE PROTEIN YSNF"/>
    <property type="match status" value="1"/>
</dbReference>
<dbReference type="Proteomes" id="UP000218899">
    <property type="component" value="Chromosome"/>
</dbReference>
<dbReference type="OrthoDB" id="5569591at2"/>
<gene>
    <name evidence="2" type="ORF">SVA_2543</name>
</gene>
<dbReference type="Pfam" id="PF09557">
    <property type="entry name" value="DUF2382"/>
    <property type="match status" value="1"/>
</dbReference>
<organism evidence="2 3">
    <name type="scientific">Sulfurifustis variabilis</name>
    <dbReference type="NCBI Taxonomy" id="1675686"/>
    <lineage>
        <taxon>Bacteria</taxon>
        <taxon>Pseudomonadati</taxon>
        <taxon>Pseudomonadota</taxon>
        <taxon>Gammaproteobacteria</taxon>
        <taxon>Acidiferrobacterales</taxon>
        <taxon>Acidiferrobacteraceae</taxon>
        <taxon>Sulfurifustis</taxon>
    </lineage>
</organism>
<proteinExistence type="predicted"/>
<protein>
    <recommendedName>
        <fullName evidence="1">DUF2382 domain-containing protein</fullName>
    </recommendedName>
</protein>